<proteinExistence type="inferred from homology"/>
<dbReference type="InterPro" id="IPR001796">
    <property type="entry name" value="DHFR_dom"/>
</dbReference>
<evidence type="ECO:0000259" key="9">
    <source>
        <dbReference type="PROSITE" id="PS51330"/>
    </source>
</evidence>
<dbReference type="GO" id="GO:0004146">
    <property type="term" value="F:dihydrofolate reductase activity"/>
    <property type="evidence" value="ECO:0007669"/>
    <property type="project" value="UniProtKB-EC"/>
</dbReference>
<comment type="function">
    <text evidence="7">Key enzyme in folate metabolism. Catalyzes an essential reaction for de novo glycine and purine synthesis, and for DNA precursor synthesis.</text>
</comment>
<evidence type="ECO:0000256" key="8">
    <source>
        <dbReference type="RuleBase" id="RU004474"/>
    </source>
</evidence>
<dbReference type="InterPro" id="IPR012259">
    <property type="entry name" value="DHFR"/>
</dbReference>
<feature type="domain" description="DHFR" evidence="9">
    <location>
        <begin position="7"/>
        <end position="175"/>
    </location>
</feature>
<sequence length="180" mass="19574">MSEDSPRIAMIWAQANGGVIGHGGDMPWYLPEDFAHFKAKTLGAPVIMGSATWRSLPKAFRPLPRRTNIVLTRDPHLDAAGAHLAGDVDQAIALAGKSAQLTGSSTIWIIGGGKIYSQFMNYAEVLEVTHINLDVVGDTHSPHIAPQFTLTHREPETGWNESRTGLHYAFATYTRRGDAA</sequence>
<dbReference type="Pfam" id="PF00186">
    <property type="entry name" value="DHFR_1"/>
    <property type="match status" value="1"/>
</dbReference>
<dbReference type="PANTHER" id="PTHR48069:SF3">
    <property type="entry name" value="DIHYDROFOLATE REDUCTASE"/>
    <property type="match status" value="1"/>
</dbReference>
<comment type="pathway">
    <text evidence="1 7">Cofactor biosynthesis; tetrahydrofolate biosynthesis; 5,6,7,8-tetrahydrofolate from 7,8-dihydrofolate: step 1/1.</text>
</comment>
<comment type="caution">
    <text evidence="10">The sequence shown here is derived from an EMBL/GenBank/DDBJ whole genome shotgun (WGS) entry which is preliminary data.</text>
</comment>
<organism evidence="10 11">
    <name type="scientific">Populibacterium corticicola</name>
    <dbReference type="NCBI Taxonomy" id="1812826"/>
    <lineage>
        <taxon>Bacteria</taxon>
        <taxon>Bacillati</taxon>
        <taxon>Actinomycetota</taxon>
        <taxon>Actinomycetes</taxon>
        <taxon>Micrococcales</taxon>
        <taxon>Jonesiaceae</taxon>
        <taxon>Populibacterium</taxon>
    </lineage>
</organism>
<dbReference type="EMBL" id="JBHUOP010000004">
    <property type="protein sequence ID" value="MFD2841158.1"/>
    <property type="molecule type" value="Genomic_DNA"/>
</dbReference>
<dbReference type="PANTHER" id="PTHR48069">
    <property type="entry name" value="DIHYDROFOLATE REDUCTASE"/>
    <property type="match status" value="1"/>
</dbReference>
<protein>
    <recommendedName>
        <fullName evidence="3 7">Dihydrofolate reductase</fullName>
        <ecNumber evidence="3 7">1.5.1.3</ecNumber>
    </recommendedName>
</protein>
<dbReference type="InterPro" id="IPR017925">
    <property type="entry name" value="DHFR_CS"/>
</dbReference>
<reference evidence="11" key="1">
    <citation type="journal article" date="2019" name="Int. J. Syst. Evol. Microbiol.">
        <title>The Global Catalogue of Microorganisms (GCM) 10K type strain sequencing project: providing services to taxonomists for standard genome sequencing and annotation.</title>
        <authorList>
            <consortium name="The Broad Institute Genomics Platform"/>
            <consortium name="The Broad Institute Genome Sequencing Center for Infectious Disease"/>
            <person name="Wu L."/>
            <person name="Ma J."/>
        </authorList>
    </citation>
    <scope>NUCLEOTIDE SEQUENCE [LARGE SCALE GENOMIC DNA]</scope>
    <source>
        <strain evidence="11">KCTC 33576</strain>
    </source>
</reference>
<evidence type="ECO:0000256" key="6">
    <source>
        <dbReference type="ARBA" id="ARBA00023002"/>
    </source>
</evidence>
<dbReference type="EC" id="1.5.1.3" evidence="3 7"/>
<evidence type="ECO:0000313" key="11">
    <source>
        <dbReference type="Proteomes" id="UP001597391"/>
    </source>
</evidence>
<evidence type="ECO:0000256" key="3">
    <source>
        <dbReference type="ARBA" id="ARBA00012856"/>
    </source>
</evidence>
<dbReference type="RefSeq" id="WP_377467080.1">
    <property type="nucleotide sequence ID" value="NZ_JBHUOP010000004.1"/>
</dbReference>
<name>A0ABW5XH00_9MICO</name>
<comment type="catalytic activity">
    <reaction evidence="7">
        <text>(6S)-5,6,7,8-tetrahydrofolate + NADP(+) = 7,8-dihydrofolate + NADPH + H(+)</text>
        <dbReference type="Rhea" id="RHEA:15009"/>
        <dbReference type="ChEBI" id="CHEBI:15378"/>
        <dbReference type="ChEBI" id="CHEBI:57451"/>
        <dbReference type="ChEBI" id="CHEBI:57453"/>
        <dbReference type="ChEBI" id="CHEBI:57783"/>
        <dbReference type="ChEBI" id="CHEBI:58349"/>
        <dbReference type="EC" id="1.5.1.3"/>
    </reaction>
</comment>
<accession>A0ABW5XH00</accession>
<dbReference type="PROSITE" id="PS51330">
    <property type="entry name" value="DHFR_2"/>
    <property type="match status" value="1"/>
</dbReference>
<dbReference type="Gene3D" id="3.40.430.10">
    <property type="entry name" value="Dihydrofolate Reductase, subunit A"/>
    <property type="match status" value="1"/>
</dbReference>
<dbReference type="CDD" id="cd00209">
    <property type="entry name" value="DHFR"/>
    <property type="match status" value="1"/>
</dbReference>
<evidence type="ECO:0000256" key="2">
    <source>
        <dbReference type="ARBA" id="ARBA00009539"/>
    </source>
</evidence>
<dbReference type="Proteomes" id="UP001597391">
    <property type="component" value="Unassembled WGS sequence"/>
</dbReference>
<dbReference type="InterPro" id="IPR024072">
    <property type="entry name" value="DHFR-like_dom_sf"/>
</dbReference>
<keyword evidence="6 7" id="KW-0560">Oxidoreductase</keyword>
<evidence type="ECO:0000256" key="7">
    <source>
        <dbReference type="PIRNR" id="PIRNR000194"/>
    </source>
</evidence>
<keyword evidence="5 7" id="KW-0521">NADP</keyword>
<gene>
    <name evidence="10" type="ORF">ACFSYH_11355</name>
</gene>
<comment type="similarity">
    <text evidence="2 7 8">Belongs to the dihydrofolate reductase family.</text>
</comment>
<keyword evidence="11" id="KW-1185">Reference proteome</keyword>
<dbReference type="PRINTS" id="PR00070">
    <property type="entry name" value="DHFR"/>
</dbReference>
<evidence type="ECO:0000313" key="10">
    <source>
        <dbReference type="EMBL" id="MFD2841158.1"/>
    </source>
</evidence>
<keyword evidence="4 7" id="KW-0554">One-carbon metabolism</keyword>
<evidence type="ECO:0000256" key="4">
    <source>
        <dbReference type="ARBA" id="ARBA00022563"/>
    </source>
</evidence>
<dbReference type="PIRSF" id="PIRSF000194">
    <property type="entry name" value="DHFR"/>
    <property type="match status" value="1"/>
</dbReference>
<evidence type="ECO:0000256" key="5">
    <source>
        <dbReference type="ARBA" id="ARBA00022857"/>
    </source>
</evidence>
<dbReference type="SUPFAM" id="SSF53597">
    <property type="entry name" value="Dihydrofolate reductase-like"/>
    <property type="match status" value="1"/>
</dbReference>
<evidence type="ECO:0000256" key="1">
    <source>
        <dbReference type="ARBA" id="ARBA00004903"/>
    </source>
</evidence>
<dbReference type="PROSITE" id="PS00075">
    <property type="entry name" value="DHFR_1"/>
    <property type="match status" value="1"/>
</dbReference>